<feature type="transmembrane region" description="Helical" evidence="1">
    <location>
        <begin position="64"/>
        <end position="83"/>
    </location>
</feature>
<reference evidence="2 3" key="1">
    <citation type="submission" date="2018-06" db="EMBL/GenBank/DDBJ databases">
        <authorList>
            <consortium name="Pathogen Informatics"/>
            <person name="Doyle S."/>
        </authorList>
    </citation>
    <scope>NUCLEOTIDE SEQUENCE [LARGE SCALE GENOMIC DNA]</scope>
    <source>
        <strain evidence="2 3">NCTC12224</strain>
    </source>
</reference>
<organism evidence="2 3">
    <name type="scientific">Streptococcus hyointestinalis</name>
    <dbReference type="NCBI Taxonomy" id="1337"/>
    <lineage>
        <taxon>Bacteria</taxon>
        <taxon>Bacillati</taxon>
        <taxon>Bacillota</taxon>
        <taxon>Bacilli</taxon>
        <taxon>Lactobacillales</taxon>
        <taxon>Streptococcaceae</taxon>
        <taxon>Streptococcus</taxon>
    </lineage>
</organism>
<keyword evidence="1" id="KW-0812">Transmembrane</keyword>
<accession>A0A380KGK1</accession>
<name>A0A380KGK1_9STRE</name>
<protein>
    <submittedName>
        <fullName evidence="2">Membrane protein</fullName>
    </submittedName>
</protein>
<evidence type="ECO:0000313" key="3">
    <source>
        <dbReference type="Proteomes" id="UP000254924"/>
    </source>
</evidence>
<evidence type="ECO:0000313" key="2">
    <source>
        <dbReference type="EMBL" id="SUN63370.1"/>
    </source>
</evidence>
<dbReference type="Pfam" id="PF04087">
    <property type="entry name" value="DUF389"/>
    <property type="match status" value="1"/>
</dbReference>
<dbReference type="PANTHER" id="PTHR20992:SF9">
    <property type="entry name" value="AT15442P-RELATED"/>
    <property type="match status" value="1"/>
</dbReference>
<gene>
    <name evidence="2" type="ORF">NCTC12224_02409</name>
</gene>
<sequence length="182" mass="20397">MPPLCTVGYSISVGSLTYFIGSSYLFLINVFFICLATIVGFYIMRVPMAEKIDPVTHKKNVRRIVLYSILMTIPSLFFAVGLIHQEVENKTQVAAGTSQVTNTTFDVESITKQLQVIAPKVENVKIGYLTTWDKSSSQQRQTLEVVVTSSSALDDDQKSLIKRLLKVQLSYDNISFMEQSIN</sequence>
<keyword evidence="1" id="KW-1133">Transmembrane helix</keyword>
<feature type="transmembrane region" description="Helical" evidence="1">
    <location>
        <begin position="24"/>
        <end position="43"/>
    </location>
</feature>
<proteinExistence type="predicted"/>
<dbReference type="EMBL" id="UHFN01000007">
    <property type="protein sequence ID" value="SUN63370.1"/>
    <property type="molecule type" value="Genomic_DNA"/>
</dbReference>
<dbReference type="PANTHER" id="PTHR20992">
    <property type="entry name" value="AT15442P-RELATED"/>
    <property type="match status" value="1"/>
</dbReference>
<dbReference type="AlphaFoldDB" id="A0A380KGK1"/>
<dbReference type="Proteomes" id="UP000254924">
    <property type="component" value="Unassembled WGS sequence"/>
</dbReference>
<dbReference type="InterPro" id="IPR005240">
    <property type="entry name" value="DUF389"/>
</dbReference>
<keyword evidence="1" id="KW-0472">Membrane</keyword>
<evidence type="ECO:0000256" key="1">
    <source>
        <dbReference type="SAM" id="Phobius"/>
    </source>
</evidence>
<keyword evidence="3" id="KW-1185">Reference proteome</keyword>